<feature type="transmembrane region" description="Helical" evidence="1">
    <location>
        <begin position="137"/>
        <end position="156"/>
    </location>
</feature>
<gene>
    <name evidence="2" type="ORF">HKX02_02000</name>
</gene>
<comment type="caution">
    <text evidence="2">The sequence shown here is derived from an EMBL/GenBank/DDBJ whole genome shotgun (WGS) entry which is preliminary data.</text>
</comment>
<dbReference type="AlphaFoldDB" id="A0A849KKG4"/>
<organism evidence="2 3">
    <name type="scientific">Ochrobactrum soli</name>
    <dbReference type="NCBI Taxonomy" id="2448455"/>
    <lineage>
        <taxon>Bacteria</taxon>
        <taxon>Pseudomonadati</taxon>
        <taxon>Pseudomonadota</taxon>
        <taxon>Alphaproteobacteria</taxon>
        <taxon>Hyphomicrobiales</taxon>
        <taxon>Brucellaceae</taxon>
        <taxon>Brucella/Ochrobactrum group</taxon>
        <taxon>Ochrobactrum</taxon>
    </lineage>
</organism>
<sequence length="169" mass="17877">MNDTFDYIMRFVVILFGYCCGLLATGWFLAAILFRSIGVDALMDDFAMMAGAGNTEAASLWATTSFWSSVFVGGFIVAMLAGGISFLPAAIVILLAEARGYRSSVFYCVVGAIIGLGTAGTAIPFRGSDDWPEMPLWIAAFVGAGIVGGFIYWLIAGRNAGRLSDRPAG</sequence>
<keyword evidence="1" id="KW-1133">Transmembrane helix</keyword>
<keyword evidence="1" id="KW-0812">Transmembrane</keyword>
<protein>
    <submittedName>
        <fullName evidence="2">Uncharacterized protein</fullName>
    </submittedName>
</protein>
<feature type="transmembrane region" description="Helical" evidence="1">
    <location>
        <begin position="12"/>
        <end position="34"/>
    </location>
</feature>
<proteinExistence type="predicted"/>
<evidence type="ECO:0000256" key="1">
    <source>
        <dbReference type="SAM" id="Phobius"/>
    </source>
</evidence>
<keyword evidence="3" id="KW-1185">Reference proteome</keyword>
<feature type="transmembrane region" description="Helical" evidence="1">
    <location>
        <begin position="105"/>
        <end position="125"/>
    </location>
</feature>
<dbReference type="RefSeq" id="WP_140024488.1">
    <property type="nucleotide sequence ID" value="NZ_JABFCY010000001.1"/>
</dbReference>
<reference evidence="2 3" key="1">
    <citation type="submission" date="2020-05" db="EMBL/GenBank/DDBJ databases">
        <title>Draft Genome Sequence of Ochrobactrum soli Isolated from Stable Fly Gut.</title>
        <authorList>
            <person name="Pileggi M.T."/>
            <person name="Vazhakkala L.J."/>
            <person name="Wong C.N."/>
        </authorList>
    </citation>
    <scope>NUCLEOTIDE SEQUENCE [LARGE SCALE GENOMIC DNA]</scope>
    <source>
        <strain evidence="2 3">MTP-C0764</strain>
    </source>
</reference>
<dbReference type="Proteomes" id="UP000574931">
    <property type="component" value="Unassembled WGS sequence"/>
</dbReference>
<keyword evidence="1" id="KW-0472">Membrane</keyword>
<feature type="transmembrane region" description="Helical" evidence="1">
    <location>
        <begin position="70"/>
        <end position="96"/>
    </location>
</feature>
<name>A0A849KKG4_9HYPH</name>
<evidence type="ECO:0000313" key="3">
    <source>
        <dbReference type="Proteomes" id="UP000574931"/>
    </source>
</evidence>
<accession>A0A849KKG4</accession>
<evidence type="ECO:0000313" key="2">
    <source>
        <dbReference type="EMBL" id="NNU59029.1"/>
    </source>
</evidence>
<dbReference type="EMBL" id="JABFCY010000001">
    <property type="protein sequence ID" value="NNU59029.1"/>
    <property type="molecule type" value="Genomic_DNA"/>
</dbReference>